<accession>A0A177DCJ1</accession>
<dbReference type="InterPro" id="IPR036770">
    <property type="entry name" value="Ankyrin_rpt-contain_sf"/>
</dbReference>
<dbReference type="InterPro" id="IPR002110">
    <property type="entry name" value="Ankyrin_rpt"/>
</dbReference>
<gene>
    <name evidence="4" type="ORF">CC77DRAFT_356378</name>
</gene>
<dbReference type="EMBL" id="KV441488">
    <property type="protein sequence ID" value="OAG16820.1"/>
    <property type="molecule type" value="Genomic_DNA"/>
</dbReference>
<organism evidence="4 5">
    <name type="scientific">Alternaria alternata</name>
    <name type="common">Alternaria rot fungus</name>
    <name type="synonym">Torula alternata</name>
    <dbReference type="NCBI Taxonomy" id="5599"/>
    <lineage>
        <taxon>Eukaryota</taxon>
        <taxon>Fungi</taxon>
        <taxon>Dikarya</taxon>
        <taxon>Ascomycota</taxon>
        <taxon>Pezizomycotina</taxon>
        <taxon>Dothideomycetes</taxon>
        <taxon>Pleosporomycetidae</taxon>
        <taxon>Pleosporales</taxon>
        <taxon>Pleosporineae</taxon>
        <taxon>Pleosporaceae</taxon>
        <taxon>Alternaria</taxon>
        <taxon>Alternaria sect. Alternaria</taxon>
        <taxon>Alternaria alternata complex</taxon>
    </lineage>
</organism>
<keyword evidence="1" id="KW-0040">ANK repeat</keyword>
<dbReference type="OMA" id="YMADINI"/>
<dbReference type="RefSeq" id="XP_018382241.1">
    <property type="nucleotide sequence ID" value="XM_018531348.1"/>
</dbReference>
<dbReference type="Pfam" id="PF12796">
    <property type="entry name" value="Ank_2"/>
    <property type="match status" value="1"/>
</dbReference>
<feature type="repeat" description="ANK" evidence="1">
    <location>
        <begin position="281"/>
        <end position="313"/>
    </location>
</feature>
<sequence length="387" mass="43508">MAEPVSSIITIALLGVAVVRGCKTYIDAVREVDELVDRLSRKVTDLHRMVSFLNSKYQEAEHDSDSEQSLIVRGKITQCRNKFREIKPRILELKARSTESFVDKVYLERKMNTVAKDIEVAVDEIRQCLMDIVLVTGVCSQLEFTSYMRRTSESTAAPPIPRDRIHDQTVEDDSTVLGRWLSNAETILEPVQIRRDSTTTSSSRPSVSSLSSKDILAQSDADDESILSAQTPVTLDPSEDWRDFHKTVLRCEDGSALIEEVNTVLEKHPQPSALVNILGDHQRAPLHLAAMRGNVELAHILLAFGGDIHAKDTEPASVLDHALANKQVDFVTLLLDKGVDETAILDRNMDQLKEIKGIIAFRKMREQDPPREKTRKSSWGFGRRRSK</sequence>
<evidence type="ECO:0000256" key="2">
    <source>
        <dbReference type="SAM" id="MobiDB-lite"/>
    </source>
</evidence>
<protein>
    <submittedName>
        <fullName evidence="4">Uncharacterized protein</fullName>
    </submittedName>
</protein>
<evidence type="ECO:0000256" key="1">
    <source>
        <dbReference type="PROSITE-ProRule" id="PRU00023"/>
    </source>
</evidence>
<keyword evidence="5" id="KW-1185">Reference proteome</keyword>
<feature type="region of interest" description="Disordered" evidence="2">
    <location>
        <begin position="192"/>
        <end position="214"/>
    </location>
</feature>
<dbReference type="GeneID" id="29116942"/>
<dbReference type="VEuPathDB" id="FungiDB:CC77DRAFT_356378"/>
<dbReference type="PROSITE" id="PS50088">
    <property type="entry name" value="ANK_REPEAT"/>
    <property type="match status" value="1"/>
</dbReference>
<dbReference type="PROSITE" id="PS50297">
    <property type="entry name" value="ANK_REP_REGION"/>
    <property type="match status" value="1"/>
</dbReference>
<feature type="region of interest" description="Disordered" evidence="2">
    <location>
        <begin position="364"/>
        <end position="387"/>
    </location>
</feature>
<proteinExistence type="predicted"/>
<keyword evidence="3" id="KW-0732">Signal</keyword>
<dbReference type="SMART" id="SM00248">
    <property type="entry name" value="ANK"/>
    <property type="match status" value="2"/>
</dbReference>
<dbReference type="Proteomes" id="UP000077248">
    <property type="component" value="Unassembled WGS sequence"/>
</dbReference>
<dbReference type="Gene3D" id="1.25.40.20">
    <property type="entry name" value="Ankyrin repeat-containing domain"/>
    <property type="match status" value="1"/>
</dbReference>
<evidence type="ECO:0000313" key="5">
    <source>
        <dbReference type="Proteomes" id="UP000077248"/>
    </source>
</evidence>
<dbReference type="KEGG" id="aalt:CC77DRAFT_356378"/>
<name>A0A177DCJ1_ALTAL</name>
<dbReference type="STRING" id="5599.A0A177DCJ1"/>
<dbReference type="SUPFAM" id="SSF48403">
    <property type="entry name" value="Ankyrin repeat"/>
    <property type="match status" value="1"/>
</dbReference>
<evidence type="ECO:0000256" key="3">
    <source>
        <dbReference type="SAM" id="SignalP"/>
    </source>
</evidence>
<feature type="chain" id="PRO_5008059248" evidence="3">
    <location>
        <begin position="22"/>
        <end position="387"/>
    </location>
</feature>
<feature type="signal peptide" evidence="3">
    <location>
        <begin position="1"/>
        <end position="21"/>
    </location>
</feature>
<dbReference type="AlphaFoldDB" id="A0A177DCJ1"/>
<feature type="compositionally biased region" description="Low complexity" evidence="2">
    <location>
        <begin position="198"/>
        <end position="212"/>
    </location>
</feature>
<evidence type="ECO:0000313" key="4">
    <source>
        <dbReference type="EMBL" id="OAG16820.1"/>
    </source>
</evidence>
<reference evidence="4 5" key="1">
    <citation type="submission" date="2016-05" db="EMBL/GenBank/DDBJ databases">
        <title>Comparative analysis of secretome profiles of manganese(II)-oxidizing ascomycete fungi.</title>
        <authorList>
            <consortium name="DOE Joint Genome Institute"/>
            <person name="Zeiner C.A."/>
            <person name="Purvine S.O."/>
            <person name="Zink E.M."/>
            <person name="Wu S."/>
            <person name="Pasa-Tolic L."/>
            <person name="Chaput D.L."/>
            <person name="Haridas S."/>
            <person name="Grigoriev I.V."/>
            <person name="Santelli C.M."/>
            <person name="Hansel C.M."/>
        </authorList>
    </citation>
    <scope>NUCLEOTIDE SEQUENCE [LARGE SCALE GENOMIC DNA]</scope>
    <source>
        <strain evidence="4 5">SRC1lrK2f</strain>
    </source>
</reference>